<dbReference type="Gene3D" id="3.40.50.10140">
    <property type="entry name" value="Toll/interleukin-1 receptor homology (TIR) domain"/>
    <property type="match status" value="1"/>
</dbReference>
<sequence>MNSVLGRLMFVVVLPLFVLIAGDLFQESQAGSVKSSCLRRCHRSAKNTAASKHFLYDLVLASVYNSLTKEHDDSFVQQFFILRFAFVETNGNWSGIVVKLTAKNAHPILKGIYPSICSQHPKNQTFLQVNLSSYGYLFPDTIYLRILALPYSPKEDISDVLSFKPRSNKGMKYVSSSVGIVAGVLAVVLAGVCHKRFARICLQHGYIHPSGDLGPENYDCDAFIIFRSDDLEWVEERLLPLLEGKHKLRCRIHHRDFRAGGIIYDLISDSV</sequence>
<keyword evidence="1" id="KW-1133">Transmembrane helix</keyword>
<evidence type="ECO:0000313" key="4">
    <source>
        <dbReference type="EMBL" id="RMX51723.1"/>
    </source>
</evidence>
<dbReference type="GO" id="GO:0007165">
    <property type="term" value="P:signal transduction"/>
    <property type="evidence" value="ECO:0007669"/>
    <property type="project" value="InterPro"/>
</dbReference>
<keyword evidence="1" id="KW-0812">Transmembrane</keyword>
<dbReference type="EMBL" id="RCHS01001723">
    <property type="protein sequence ID" value="RMX51723.1"/>
    <property type="molecule type" value="Genomic_DNA"/>
</dbReference>
<dbReference type="AlphaFoldDB" id="A0A3M6UDG1"/>
<feature type="transmembrane region" description="Helical" evidence="1">
    <location>
        <begin position="173"/>
        <end position="193"/>
    </location>
</feature>
<proteinExistence type="predicted"/>
<keyword evidence="2" id="KW-0732">Signal</keyword>
<evidence type="ECO:0000259" key="3">
    <source>
        <dbReference type="PROSITE" id="PS50104"/>
    </source>
</evidence>
<keyword evidence="5" id="KW-1185">Reference proteome</keyword>
<evidence type="ECO:0000256" key="2">
    <source>
        <dbReference type="SAM" id="SignalP"/>
    </source>
</evidence>
<comment type="caution">
    <text evidence="4">The sequence shown here is derived from an EMBL/GenBank/DDBJ whole genome shotgun (WGS) entry which is preliminary data.</text>
</comment>
<feature type="signal peptide" evidence="2">
    <location>
        <begin position="1"/>
        <end position="30"/>
    </location>
</feature>
<evidence type="ECO:0000313" key="5">
    <source>
        <dbReference type="Proteomes" id="UP000275408"/>
    </source>
</evidence>
<dbReference type="InterPro" id="IPR035897">
    <property type="entry name" value="Toll_tir_struct_dom_sf"/>
</dbReference>
<protein>
    <recommendedName>
        <fullName evidence="3">TIR domain-containing protein</fullName>
    </recommendedName>
</protein>
<dbReference type="SUPFAM" id="SSF52200">
    <property type="entry name" value="Toll/Interleukin receptor TIR domain"/>
    <property type="match status" value="1"/>
</dbReference>
<accession>A0A3M6UDG1</accession>
<dbReference type="PROSITE" id="PS50104">
    <property type="entry name" value="TIR"/>
    <property type="match status" value="1"/>
</dbReference>
<name>A0A3M6UDG1_POCDA</name>
<dbReference type="InterPro" id="IPR000157">
    <property type="entry name" value="TIR_dom"/>
</dbReference>
<feature type="chain" id="PRO_5017957655" description="TIR domain-containing protein" evidence="2">
    <location>
        <begin position="31"/>
        <end position="271"/>
    </location>
</feature>
<dbReference type="Proteomes" id="UP000275408">
    <property type="component" value="Unassembled WGS sequence"/>
</dbReference>
<reference evidence="4 5" key="1">
    <citation type="journal article" date="2018" name="Sci. Rep.">
        <title>Comparative analysis of the Pocillopora damicornis genome highlights role of immune system in coral evolution.</title>
        <authorList>
            <person name="Cunning R."/>
            <person name="Bay R.A."/>
            <person name="Gillette P."/>
            <person name="Baker A.C."/>
            <person name="Traylor-Knowles N."/>
        </authorList>
    </citation>
    <scope>NUCLEOTIDE SEQUENCE [LARGE SCALE GENOMIC DNA]</scope>
    <source>
        <strain evidence="4">RSMAS</strain>
        <tissue evidence="4">Whole animal</tissue>
    </source>
</reference>
<dbReference type="OrthoDB" id="6071240at2759"/>
<evidence type="ECO:0000256" key="1">
    <source>
        <dbReference type="SAM" id="Phobius"/>
    </source>
</evidence>
<keyword evidence="1" id="KW-0472">Membrane</keyword>
<gene>
    <name evidence="4" type="ORF">pdam_00011733</name>
</gene>
<feature type="domain" description="TIR" evidence="3">
    <location>
        <begin position="218"/>
        <end position="271"/>
    </location>
</feature>
<organism evidence="4 5">
    <name type="scientific">Pocillopora damicornis</name>
    <name type="common">Cauliflower coral</name>
    <name type="synonym">Millepora damicornis</name>
    <dbReference type="NCBI Taxonomy" id="46731"/>
    <lineage>
        <taxon>Eukaryota</taxon>
        <taxon>Metazoa</taxon>
        <taxon>Cnidaria</taxon>
        <taxon>Anthozoa</taxon>
        <taxon>Hexacorallia</taxon>
        <taxon>Scleractinia</taxon>
        <taxon>Astrocoeniina</taxon>
        <taxon>Pocilloporidae</taxon>
        <taxon>Pocillopora</taxon>
    </lineage>
</organism>